<dbReference type="InterPro" id="IPR006598">
    <property type="entry name" value="CAP10"/>
</dbReference>
<evidence type="ECO:0000313" key="4">
    <source>
        <dbReference type="Proteomes" id="UP001174909"/>
    </source>
</evidence>
<gene>
    <name evidence="3" type="ORF">GBAR_LOCUS13024</name>
</gene>
<comment type="caution">
    <text evidence="3">The sequence shown here is derived from an EMBL/GenBank/DDBJ whole genome shotgun (WGS) entry which is preliminary data.</text>
</comment>
<evidence type="ECO:0000259" key="2">
    <source>
        <dbReference type="SMART" id="SM00672"/>
    </source>
</evidence>
<feature type="region of interest" description="Disordered" evidence="1">
    <location>
        <begin position="184"/>
        <end position="205"/>
    </location>
</feature>
<dbReference type="GO" id="GO:0012505">
    <property type="term" value="C:endomembrane system"/>
    <property type="evidence" value="ECO:0007669"/>
    <property type="project" value="TreeGrafter"/>
</dbReference>
<dbReference type="GO" id="GO:0046527">
    <property type="term" value="F:glucosyltransferase activity"/>
    <property type="evidence" value="ECO:0007669"/>
    <property type="project" value="TreeGrafter"/>
</dbReference>
<dbReference type="SMART" id="SM00672">
    <property type="entry name" value="CAP10"/>
    <property type="match status" value="1"/>
</dbReference>
<reference evidence="3" key="1">
    <citation type="submission" date="2023-03" db="EMBL/GenBank/DDBJ databases">
        <authorList>
            <person name="Steffen K."/>
            <person name="Cardenas P."/>
        </authorList>
    </citation>
    <scope>NUCLEOTIDE SEQUENCE</scope>
</reference>
<keyword evidence="4" id="KW-1185">Reference proteome</keyword>
<dbReference type="Pfam" id="PF05686">
    <property type="entry name" value="Glyco_transf_90"/>
    <property type="match status" value="1"/>
</dbReference>
<name>A0AA35S3Z9_GEOBA</name>
<evidence type="ECO:0000256" key="1">
    <source>
        <dbReference type="SAM" id="MobiDB-lite"/>
    </source>
</evidence>
<dbReference type="PANTHER" id="PTHR12203:SF122">
    <property type="entry name" value="GLYCOSYL TRANSFERASE CAP10 DOMAIN-CONTAINING PROTEIN"/>
    <property type="match status" value="1"/>
</dbReference>
<accession>A0AA35S3Z9</accession>
<dbReference type="EMBL" id="CASHTH010001939">
    <property type="protein sequence ID" value="CAI8022147.1"/>
    <property type="molecule type" value="Genomic_DNA"/>
</dbReference>
<dbReference type="InterPro" id="IPR051091">
    <property type="entry name" value="O-Glucosyltr/Glycosyltrsf_90"/>
</dbReference>
<dbReference type="AlphaFoldDB" id="A0AA35S3Z9"/>
<organism evidence="3 4">
    <name type="scientific">Geodia barretti</name>
    <name type="common">Barrett's horny sponge</name>
    <dbReference type="NCBI Taxonomy" id="519541"/>
    <lineage>
        <taxon>Eukaryota</taxon>
        <taxon>Metazoa</taxon>
        <taxon>Porifera</taxon>
        <taxon>Demospongiae</taxon>
        <taxon>Heteroscleromorpha</taxon>
        <taxon>Tetractinellida</taxon>
        <taxon>Astrophorina</taxon>
        <taxon>Geodiidae</taxon>
        <taxon>Geodia</taxon>
    </lineage>
</organism>
<feature type="non-terminal residue" evidence="3">
    <location>
        <position position="205"/>
    </location>
</feature>
<protein>
    <submittedName>
        <fullName evidence="3">Protein O-glucosyltransferase 2</fullName>
    </submittedName>
</protein>
<dbReference type="PANTHER" id="PTHR12203">
    <property type="entry name" value="KDEL LYS-ASP-GLU-LEU CONTAINING - RELATED"/>
    <property type="match status" value="1"/>
</dbReference>
<sequence>RGRDSNRERLGPRETHRNETSCFDVALYQHGFFFTKEYSEEVYGPKAKHVSFHDFFKYKYQINIDGTVAAYRFPYLMGGGSLILKQDSQYYEHFYRHLRPWVHYVPVKRDLSDIVERLQWALDHDDEARAMAGNAYQFLHDNLLPEHLYCYIARLLSHYSELIVGTPAVHPGMESVVPETPHDCSTTCQKLRSTRRHAQGDRDEL</sequence>
<proteinExistence type="predicted"/>
<dbReference type="Proteomes" id="UP001174909">
    <property type="component" value="Unassembled WGS sequence"/>
</dbReference>
<feature type="domain" description="Glycosyl transferase CAP10" evidence="2">
    <location>
        <begin position="2"/>
        <end position="166"/>
    </location>
</feature>
<evidence type="ECO:0000313" key="3">
    <source>
        <dbReference type="EMBL" id="CAI8022147.1"/>
    </source>
</evidence>